<dbReference type="PANTHER" id="PTHR10443">
    <property type="entry name" value="MICROSOMAL DIPEPTIDASE"/>
    <property type="match status" value="1"/>
</dbReference>
<proteinExistence type="predicted"/>
<dbReference type="InterPro" id="IPR008257">
    <property type="entry name" value="Pept_M19"/>
</dbReference>
<dbReference type="CDD" id="cd01301">
    <property type="entry name" value="rDP_like"/>
    <property type="match status" value="1"/>
</dbReference>
<dbReference type="PANTHER" id="PTHR10443:SF12">
    <property type="entry name" value="DIPEPTIDASE"/>
    <property type="match status" value="1"/>
</dbReference>
<dbReference type="GO" id="GO:0070573">
    <property type="term" value="F:metallodipeptidase activity"/>
    <property type="evidence" value="ECO:0007669"/>
    <property type="project" value="InterPro"/>
</dbReference>
<dbReference type="Gene3D" id="3.20.20.140">
    <property type="entry name" value="Metal-dependent hydrolases"/>
    <property type="match status" value="1"/>
</dbReference>
<dbReference type="PROSITE" id="PS51365">
    <property type="entry name" value="RENAL_DIPEPTIDASE_2"/>
    <property type="match status" value="1"/>
</dbReference>
<reference evidence="1" key="1">
    <citation type="submission" date="2019-04" db="EMBL/GenBank/DDBJ databases">
        <title>Evolution of Biomass-Degrading Anaerobic Consortia Revealed by Metagenomics.</title>
        <authorList>
            <person name="Peng X."/>
        </authorList>
    </citation>
    <scope>NUCLEOTIDE SEQUENCE</scope>
    <source>
        <strain evidence="1">SIG551</strain>
    </source>
</reference>
<sequence length="314" mass="35375">MPIIDLHCDTVSVLLESGEPLFSSDRNVSIEKMRSSDVFCQFFAMFIRLTDFKSVDAAYEYLKKMQSHYLREMEQNLEYIRPVLCASDLHKNREEKKLSGILTVEEGGVIGGSPERLEELHDMGVRLITLTWNYENSLGYPNSDDPAVMGAGLKPLGKQIVERMNELHMLVDVSHLSDGGFWDVMELTRGPFVASHSNARAVRDFRRNLTDEMLRALAERGGVTGINFYHKFLGEDGQGSVADMVRHIRHIRKVAGIDVIALGSDFDGFSGPCEVRDCTQFYKLTDALTAAGFTDEEIEKICWKNALRVIDSVL</sequence>
<name>A0A928KTL0_9FIRM</name>
<dbReference type="GO" id="GO:0006508">
    <property type="term" value="P:proteolysis"/>
    <property type="evidence" value="ECO:0007669"/>
    <property type="project" value="InterPro"/>
</dbReference>
<protein>
    <submittedName>
        <fullName evidence="1">Membrane dipeptidase</fullName>
    </submittedName>
</protein>
<organism evidence="1 2">
    <name type="scientific">Faecalispora sporosphaeroides</name>
    <dbReference type="NCBI Taxonomy" id="1549"/>
    <lineage>
        <taxon>Bacteria</taxon>
        <taxon>Bacillati</taxon>
        <taxon>Bacillota</taxon>
        <taxon>Clostridia</taxon>
        <taxon>Eubacteriales</taxon>
        <taxon>Oscillospiraceae</taxon>
        <taxon>Faecalispora</taxon>
    </lineage>
</organism>
<dbReference type="Proteomes" id="UP000754750">
    <property type="component" value="Unassembled WGS sequence"/>
</dbReference>
<accession>A0A928KTL0</accession>
<dbReference type="SUPFAM" id="SSF51556">
    <property type="entry name" value="Metallo-dependent hydrolases"/>
    <property type="match status" value="1"/>
</dbReference>
<gene>
    <name evidence="1" type="ORF">E7512_12135</name>
</gene>
<dbReference type="InterPro" id="IPR032466">
    <property type="entry name" value="Metal_Hydrolase"/>
</dbReference>
<comment type="caution">
    <text evidence="1">The sequence shown here is derived from an EMBL/GenBank/DDBJ whole genome shotgun (WGS) entry which is preliminary data.</text>
</comment>
<dbReference type="Pfam" id="PF01244">
    <property type="entry name" value="Peptidase_M19"/>
    <property type="match status" value="1"/>
</dbReference>
<evidence type="ECO:0000313" key="1">
    <source>
        <dbReference type="EMBL" id="MBE6834305.1"/>
    </source>
</evidence>
<dbReference type="RefSeq" id="WP_326840811.1">
    <property type="nucleotide sequence ID" value="NZ_SVNY01000006.1"/>
</dbReference>
<dbReference type="EMBL" id="SVNY01000006">
    <property type="protein sequence ID" value="MBE6834305.1"/>
    <property type="molecule type" value="Genomic_DNA"/>
</dbReference>
<dbReference type="AlphaFoldDB" id="A0A928KTL0"/>
<evidence type="ECO:0000313" key="2">
    <source>
        <dbReference type="Proteomes" id="UP000754750"/>
    </source>
</evidence>